<name>A0A0E0UVV8_LISMM</name>
<evidence type="ECO:0000259" key="3">
    <source>
        <dbReference type="PROSITE" id="PS51186"/>
    </source>
</evidence>
<dbReference type="RefSeq" id="WP_003736573.1">
    <property type="nucleotide sequence ID" value="NC_017537.1"/>
</dbReference>
<proteinExistence type="predicted"/>
<evidence type="ECO:0000256" key="1">
    <source>
        <dbReference type="ARBA" id="ARBA00022679"/>
    </source>
</evidence>
<feature type="domain" description="N-acetyltransferase" evidence="3">
    <location>
        <begin position="4"/>
        <end position="162"/>
    </location>
</feature>
<dbReference type="HOGENOM" id="CLU_013985_4_5_9"/>
<organism evidence="4 5">
    <name type="scientific">Listeria monocytogenes serotype 4a (strain M7)</name>
    <dbReference type="NCBI Taxonomy" id="1030009"/>
    <lineage>
        <taxon>Bacteria</taxon>
        <taxon>Bacillati</taxon>
        <taxon>Bacillota</taxon>
        <taxon>Bacilli</taxon>
        <taxon>Bacillales</taxon>
        <taxon>Listeriaceae</taxon>
        <taxon>Listeria</taxon>
    </lineage>
</organism>
<dbReference type="CDD" id="cd04301">
    <property type="entry name" value="NAT_SF"/>
    <property type="match status" value="1"/>
</dbReference>
<dbReference type="KEGG" id="lmq:LMM7_1486"/>
<keyword evidence="2 4" id="KW-0012">Acyltransferase</keyword>
<evidence type="ECO:0000256" key="2">
    <source>
        <dbReference type="ARBA" id="ARBA00023315"/>
    </source>
</evidence>
<accession>A0A0E0UVV8</accession>
<dbReference type="Pfam" id="PF00583">
    <property type="entry name" value="Acetyltransf_1"/>
    <property type="match status" value="1"/>
</dbReference>
<protein>
    <submittedName>
        <fullName evidence="4">Putative acyltransferase</fullName>
    </submittedName>
</protein>
<dbReference type="EMBL" id="CP002816">
    <property type="protein sequence ID" value="AEH92491.1"/>
    <property type="molecule type" value="Genomic_DNA"/>
</dbReference>
<evidence type="ECO:0000313" key="5">
    <source>
        <dbReference type="Proteomes" id="UP000000486"/>
    </source>
</evidence>
<dbReference type="Gene3D" id="3.40.630.30">
    <property type="match status" value="1"/>
</dbReference>
<dbReference type="Proteomes" id="UP000000486">
    <property type="component" value="Chromosome"/>
</dbReference>
<evidence type="ECO:0000313" key="4">
    <source>
        <dbReference type="EMBL" id="AEH92491.1"/>
    </source>
</evidence>
<gene>
    <name evidence="4" type="primary">yncA</name>
    <name evidence="4" type="ordered locus">LMM7_1486</name>
</gene>
<dbReference type="AlphaFoldDB" id="A0A0E0UVV8"/>
<dbReference type="SUPFAM" id="SSF55729">
    <property type="entry name" value="Acyl-CoA N-acyltransferases (Nat)"/>
    <property type="match status" value="1"/>
</dbReference>
<dbReference type="PANTHER" id="PTHR43072">
    <property type="entry name" value="N-ACETYLTRANSFERASE"/>
    <property type="match status" value="1"/>
</dbReference>
<dbReference type="InterPro" id="IPR000182">
    <property type="entry name" value="GNAT_dom"/>
</dbReference>
<dbReference type="PROSITE" id="PS51186">
    <property type="entry name" value="GNAT"/>
    <property type="match status" value="1"/>
</dbReference>
<dbReference type="PATRIC" id="fig|1030009.3.peg.1474"/>
<keyword evidence="1 4" id="KW-0808">Transferase</keyword>
<dbReference type="InterPro" id="IPR016181">
    <property type="entry name" value="Acyl_CoA_acyltransferase"/>
</dbReference>
<reference evidence="4 5" key="1">
    <citation type="journal article" date="2011" name="J. Bacteriol.">
        <title>Genome sequence of the nonpathogenic Listeria monocytogenes serovar 4a strain M7.</title>
        <authorList>
            <person name="Chen J."/>
            <person name="Xia Y."/>
            <person name="Cheng C."/>
            <person name="Fang C."/>
            <person name="Shan Y."/>
            <person name="Jin G."/>
            <person name="Fang W."/>
        </authorList>
    </citation>
    <scope>NUCLEOTIDE SEQUENCE [LARGE SCALE GENOMIC DNA]</scope>
    <source>
        <strain evidence="4 5">M7</strain>
    </source>
</reference>
<dbReference type="GO" id="GO:0016747">
    <property type="term" value="F:acyltransferase activity, transferring groups other than amino-acyl groups"/>
    <property type="evidence" value="ECO:0007669"/>
    <property type="project" value="InterPro"/>
</dbReference>
<dbReference type="PANTHER" id="PTHR43072:SF23">
    <property type="entry name" value="UPF0039 PROTEIN C11D3.02C"/>
    <property type="match status" value="1"/>
</dbReference>
<sequence length="165" mass="18566">MSEWKILPMQKEHYPGVAAVHQEGIETGNATFQEKTLSLEAFDEKYLKTCRLVVVMNGEVIGWAALLPFSSMHAYRGVAELSIYIAKSARGKGIGKALMHEIIQTSEQNGFWTLQSLIFPENKASIALHHTYGFQTLCIHEKLGEMNGIFRDVALLERRSNRNGE</sequence>